<keyword evidence="8" id="KW-1185">Reference proteome</keyword>
<dbReference type="PROSITE" id="PS50893">
    <property type="entry name" value="ABC_TRANSPORTER_2"/>
    <property type="match status" value="1"/>
</dbReference>
<dbReference type="SMART" id="SM00382">
    <property type="entry name" value="AAA"/>
    <property type="match status" value="1"/>
</dbReference>
<evidence type="ECO:0000256" key="1">
    <source>
        <dbReference type="ARBA" id="ARBA00005417"/>
    </source>
</evidence>
<dbReference type="Pfam" id="PF00005">
    <property type="entry name" value="ABC_tran"/>
    <property type="match status" value="1"/>
</dbReference>
<dbReference type="InterPro" id="IPR052156">
    <property type="entry name" value="BCAA_Transport_ATP-bd_LivF"/>
</dbReference>
<reference evidence="8" key="1">
    <citation type="journal article" date="2019" name="Int. J. Syst. Evol. Microbiol.">
        <title>The Global Catalogue of Microorganisms (GCM) 10K type strain sequencing project: providing services to taxonomists for standard genome sequencing and annotation.</title>
        <authorList>
            <consortium name="The Broad Institute Genomics Platform"/>
            <consortium name="The Broad Institute Genome Sequencing Center for Infectious Disease"/>
            <person name="Wu L."/>
            <person name="Ma J."/>
        </authorList>
    </citation>
    <scope>NUCLEOTIDE SEQUENCE [LARGE SCALE GENOMIC DNA]</scope>
    <source>
        <strain evidence="8">KCTC 12708</strain>
    </source>
</reference>
<evidence type="ECO:0000313" key="7">
    <source>
        <dbReference type="EMBL" id="GGZ46429.1"/>
    </source>
</evidence>
<dbReference type="Gene3D" id="3.40.50.300">
    <property type="entry name" value="P-loop containing nucleotide triphosphate hydrolases"/>
    <property type="match status" value="1"/>
</dbReference>
<keyword evidence="3" id="KW-0547">Nucleotide-binding</keyword>
<organism evidence="7 8">
    <name type="scientific">Mesonia mobilis</name>
    <dbReference type="NCBI Taxonomy" id="369791"/>
    <lineage>
        <taxon>Bacteria</taxon>
        <taxon>Pseudomonadati</taxon>
        <taxon>Bacteroidota</taxon>
        <taxon>Flavobacteriia</taxon>
        <taxon>Flavobacteriales</taxon>
        <taxon>Flavobacteriaceae</taxon>
        <taxon>Mesonia</taxon>
    </lineage>
</organism>
<keyword evidence="5" id="KW-0029">Amino-acid transport</keyword>
<evidence type="ECO:0000256" key="4">
    <source>
        <dbReference type="ARBA" id="ARBA00022840"/>
    </source>
</evidence>
<protein>
    <submittedName>
        <fullName evidence="7">ABC transporter ATP-binding protein</fullName>
    </submittedName>
</protein>
<dbReference type="Proteomes" id="UP000615593">
    <property type="component" value="Unassembled WGS sequence"/>
</dbReference>
<keyword evidence="4 7" id="KW-0067">ATP-binding</keyword>
<dbReference type="GO" id="GO:0005524">
    <property type="term" value="F:ATP binding"/>
    <property type="evidence" value="ECO:0007669"/>
    <property type="project" value="UniProtKB-KW"/>
</dbReference>
<dbReference type="EMBL" id="BMWY01000001">
    <property type="protein sequence ID" value="GGZ46429.1"/>
    <property type="molecule type" value="Genomic_DNA"/>
</dbReference>
<evidence type="ECO:0000256" key="2">
    <source>
        <dbReference type="ARBA" id="ARBA00022448"/>
    </source>
</evidence>
<dbReference type="GeneID" id="94368133"/>
<accession>A0ABQ3BJ74</accession>
<gene>
    <name evidence="7" type="ORF">GCM10008088_04830</name>
</gene>
<dbReference type="RefSeq" id="WP_027886089.1">
    <property type="nucleotide sequence ID" value="NZ_BMWY01000001.1"/>
</dbReference>
<sequence>MILEVDNVELNFDQTSILQGIYLKAETQKVTCVLGRNGCGKSSLLKIIFGSLKPKYSLVRLNKNPITKKFFQTGLVNYLPQHHYIPKEVSVKKAFQLYSCSWEAFLKDFDSFLVHKNAKINELSGGERRIIETYLVLQSKAKVLLLDEPFSNIAPLQIEKIKQIIQQQKEEKIIVLTDHFYEDVLEVADVLYTIHHKRSHLIKDENDLVNFGYLTSAQKATIQQ</sequence>
<evidence type="ECO:0000256" key="3">
    <source>
        <dbReference type="ARBA" id="ARBA00022741"/>
    </source>
</evidence>
<evidence type="ECO:0000259" key="6">
    <source>
        <dbReference type="PROSITE" id="PS50893"/>
    </source>
</evidence>
<evidence type="ECO:0000256" key="5">
    <source>
        <dbReference type="ARBA" id="ARBA00022970"/>
    </source>
</evidence>
<comment type="similarity">
    <text evidence="1">Belongs to the ABC transporter superfamily.</text>
</comment>
<dbReference type="InterPro" id="IPR003439">
    <property type="entry name" value="ABC_transporter-like_ATP-bd"/>
</dbReference>
<comment type="caution">
    <text evidence="7">The sequence shown here is derived from an EMBL/GenBank/DDBJ whole genome shotgun (WGS) entry which is preliminary data.</text>
</comment>
<dbReference type="InterPro" id="IPR003593">
    <property type="entry name" value="AAA+_ATPase"/>
</dbReference>
<evidence type="ECO:0000313" key="8">
    <source>
        <dbReference type="Proteomes" id="UP000615593"/>
    </source>
</evidence>
<dbReference type="PANTHER" id="PTHR43820:SF4">
    <property type="entry name" value="HIGH-AFFINITY BRANCHED-CHAIN AMINO ACID TRANSPORT ATP-BINDING PROTEIN LIVF"/>
    <property type="match status" value="1"/>
</dbReference>
<dbReference type="SUPFAM" id="SSF52540">
    <property type="entry name" value="P-loop containing nucleoside triphosphate hydrolases"/>
    <property type="match status" value="1"/>
</dbReference>
<keyword evidence="2" id="KW-0813">Transport</keyword>
<feature type="domain" description="ABC transporter" evidence="6">
    <location>
        <begin position="3"/>
        <end position="221"/>
    </location>
</feature>
<proteinExistence type="inferred from homology"/>
<dbReference type="InterPro" id="IPR027417">
    <property type="entry name" value="P-loop_NTPase"/>
</dbReference>
<dbReference type="PANTHER" id="PTHR43820">
    <property type="entry name" value="HIGH-AFFINITY BRANCHED-CHAIN AMINO ACID TRANSPORT ATP-BINDING PROTEIN LIVF"/>
    <property type="match status" value="1"/>
</dbReference>
<name>A0ABQ3BJ74_9FLAO</name>